<feature type="domain" description="Amine oxidase" evidence="1">
    <location>
        <begin position="11"/>
        <end position="407"/>
    </location>
</feature>
<dbReference type="Gene3D" id="3.50.50.60">
    <property type="entry name" value="FAD/NAD(P)-binding domain"/>
    <property type="match status" value="1"/>
</dbReference>
<name>A0A6J6VIH2_9ZZZZ</name>
<dbReference type="InterPro" id="IPR002937">
    <property type="entry name" value="Amino_oxidase"/>
</dbReference>
<sequence>MVDVVIVGAGLAGLACAQDLVRAGIDCQVLEASDGVGGRVRTDNIDGFLLDRGFQVVLTGYPQVQRRLDMDALELRRFDPGALVRVRGGFHRVGDPLRRPLQIPQTIAAPIGTLADKARLARLIIDVRRHRVRDLLRRPDVTTAQRLADVGFSSRMIESFWQPLFAGIQLDPSLEVSSRRFDVILRMLVIGATGVPRLGMGAIAAQLASTLPEEAVRLDARVVRVDASGATLADGERVDARAVVVATEGPAAHRLLGERVPDPGSRAAACCWFAATSPPVRGRTLILDGERSGPAKNLAVMSEVSASYAPPGRALVAAAVPGRDALDPTITDRVRDQLARWFGSTTSDWEHLRTDVIAHGQPAQGPPFAPKRRVALGDGLFVCGDHRDTASTQGAMYSGERTAAAVLAALDAGVC</sequence>
<protein>
    <submittedName>
        <fullName evidence="2">Unannotated protein</fullName>
    </submittedName>
</protein>
<dbReference type="SUPFAM" id="SSF51905">
    <property type="entry name" value="FAD/NAD(P)-binding domain"/>
    <property type="match status" value="1"/>
</dbReference>
<dbReference type="AlphaFoldDB" id="A0A6J6VIH2"/>
<evidence type="ECO:0000313" key="2">
    <source>
        <dbReference type="EMBL" id="CAB4771424.1"/>
    </source>
</evidence>
<accession>A0A6J6VIH2</accession>
<dbReference type="EMBL" id="CAEZYR010000185">
    <property type="protein sequence ID" value="CAB4771424.1"/>
    <property type="molecule type" value="Genomic_DNA"/>
</dbReference>
<dbReference type="InterPro" id="IPR036188">
    <property type="entry name" value="FAD/NAD-bd_sf"/>
</dbReference>
<proteinExistence type="predicted"/>
<dbReference type="GO" id="GO:0016491">
    <property type="term" value="F:oxidoreductase activity"/>
    <property type="evidence" value="ECO:0007669"/>
    <property type="project" value="InterPro"/>
</dbReference>
<reference evidence="2" key="1">
    <citation type="submission" date="2020-05" db="EMBL/GenBank/DDBJ databases">
        <authorList>
            <person name="Chiriac C."/>
            <person name="Salcher M."/>
            <person name="Ghai R."/>
            <person name="Kavagutti S V."/>
        </authorList>
    </citation>
    <scope>NUCLEOTIDE SEQUENCE</scope>
</reference>
<dbReference type="Pfam" id="PF01593">
    <property type="entry name" value="Amino_oxidase"/>
    <property type="match status" value="1"/>
</dbReference>
<dbReference type="PANTHER" id="PTHR42841">
    <property type="entry name" value="AMINE OXIDASE"/>
    <property type="match status" value="1"/>
</dbReference>
<organism evidence="2">
    <name type="scientific">freshwater metagenome</name>
    <dbReference type="NCBI Taxonomy" id="449393"/>
    <lineage>
        <taxon>unclassified sequences</taxon>
        <taxon>metagenomes</taxon>
        <taxon>ecological metagenomes</taxon>
    </lineage>
</organism>
<gene>
    <name evidence="2" type="ORF">UFOPK2754_03114</name>
</gene>
<evidence type="ECO:0000259" key="1">
    <source>
        <dbReference type="Pfam" id="PF01593"/>
    </source>
</evidence>